<dbReference type="GO" id="GO:0005886">
    <property type="term" value="C:plasma membrane"/>
    <property type="evidence" value="ECO:0007669"/>
    <property type="project" value="TreeGrafter"/>
</dbReference>
<evidence type="ECO:0000256" key="7">
    <source>
        <dbReference type="ARBA" id="ARBA00025034"/>
    </source>
</evidence>
<dbReference type="Proteomes" id="UP000528608">
    <property type="component" value="Unassembled WGS sequence"/>
</dbReference>
<comment type="subcellular location">
    <subcellularLocation>
        <location evidence="1 12">Membrane</location>
        <topology evidence="1 12">Multi-pass membrane protein</topology>
    </subcellularLocation>
</comment>
<evidence type="ECO:0000256" key="11">
    <source>
        <dbReference type="ARBA" id="ARBA00033342"/>
    </source>
</evidence>
<feature type="transmembrane region" description="Helical" evidence="13">
    <location>
        <begin position="36"/>
        <end position="57"/>
    </location>
</feature>
<evidence type="ECO:0000256" key="12">
    <source>
        <dbReference type="RuleBase" id="RU003945"/>
    </source>
</evidence>
<evidence type="ECO:0000256" key="3">
    <source>
        <dbReference type="ARBA" id="ARBA00015325"/>
    </source>
</evidence>
<dbReference type="InterPro" id="IPR028055">
    <property type="entry name" value="YidC/Oxa/ALB_C"/>
</dbReference>
<evidence type="ECO:0000256" key="4">
    <source>
        <dbReference type="ARBA" id="ARBA00022692"/>
    </source>
</evidence>
<comment type="similarity">
    <text evidence="2">Belongs to the OXA1/ALB3/YidC family. Type 1 subfamily.</text>
</comment>
<keyword evidence="5 13" id="KW-1133">Transmembrane helix</keyword>
<evidence type="ECO:0000256" key="6">
    <source>
        <dbReference type="ARBA" id="ARBA00023136"/>
    </source>
</evidence>
<dbReference type="AlphaFoldDB" id="A0A2N8P3C5"/>
<evidence type="ECO:0000256" key="5">
    <source>
        <dbReference type="ARBA" id="ARBA00022989"/>
    </source>
</evidence>
<dbReference type="GO" id="GO:0051205">
    <property type="term" value="P:protein insertion into membrane"/>
    <property type="evidence" value="ECO:0007669"/>
    <property type="project" value="TreeGrafter"/>
</dbReference>
<accession>A0A2N8P3C5</accession>
<evidence type="ECO:0000256" key="1">
    <source>
        <dbReference type="ARBA" id="ARBA00004141"/>
    </source>
</evidence>
<dbReference type="InterPro" id="IPR001708">
    <property type="entry name" value="YidC/ALB3/OXA1/COX18"/>
</dbReference>
<evidence type="ECO:0000313" key="16">
    <source>
        <dbReference type="EMBL" id="PNE35522.1"/>
    </source>
</evidence>
<dbReference type="EMBL" id="LGUI01000001">
    <property type="protein sequence ID" value="PNE35522.1"/>
    <property type="molecule type" value="Genomic_DNA"/>
</dbReference>
<reference evidence="16" key="1">
    <citation type="submission" date="2015-07" db="EMBL/GenBank/DDBJ databases">
        <authorList>
            <person name="Noorani M."/>
        </authorList>
    </citation>
    <scope>NUCLEOTIDE SEQUENCE [LARGE SCALE GENOMIC DNA]</scope>
    <source>
        <strain evidence="16">ATCC 27428</strain>
    </source>
</reference>
<comment type="subunit">
    <text evidence="8">Interacts with the Sec translocase complex via SecD. Specifically interacts with transmembrane segments of nascent integral membrane proteins during membrane integration.</text>
</comment>
<feature type="transmembrane region" description="Helical" evidence="13">
    <location>
        <begin position="218"/>
        <end position="239"/>
    </location>
</feature>
<protein>
    <recommendedName>
        <fullName evidence="3">Membrane protein insertase YidC</fullName>
    </recommendedName>
    <alternativeName>
        <fullName evidence="11">Foldase YidC</fullName>
    </alternativeName>
    <alternativeName>
        <fullName evidence="10">Membrane integrase YidC</fullName>
    </alternativeName>
    <alternativeName>
        <fullName evidence="9">Membrane protein YidC</fullName>
    </alternativeName>
</protein>
<organism evidence="16 17">
    <name type="scientific">Streptomyces eurocidicus</name>
    <name type="common">Streptoverticillium eurocidicus</name>
    <dbReference type="NCBI Taxonomy" id="66423"/>
    <lineage>
        <taxon>Bacteria</taxon>
        <taxon>Bacillati</taxon>
        <taxon>Actinomycetota</taxon>
        <taxon>Actinomycetes</taxon>
        <taxon>Kitasatosporales</taxon>
        <taxon>Streptomycetaceae</taxon>
        <taxon>Streptomyces</taxon>
    </lineage>
</organism>
<dbReference type="OrthoDB" id="9780552at2"/>
<sequence>MSAFILSSPSFSALFSSVFSSLGSLLLWVGEELAPLFGASGTAVAVVLLTLLVRLALHPLARSTARGERARAELAPRVAELRRKHSRDPERMMRAVRELHTKAGVSPFAGIGPTLAQAPVLFAMFHLFSTGSGGAELLDRTLLGARLGGRWADALGDGGPFGAQGLVYAGLFVLVAAVATWTYRTARATAAKSGAVAGGDSGEAPVPGMAAFAKVAPLLSFGMLVTVALVPLAAGLYLVTSSTWTAAERALLRGLRTPEPAAPATGRGRRHGSAT</sequence>
<comment type="caution">
    <text evidence="16">The sequence shown here is derived from an EMBL/GenBank/DDBJ whole genome shotgun (WGS) entry which is preliminary data.</text>
</comment>
<dbReference type="RefSeq" id="WP_102916839.1">
    <property type="nucleotide sequence ID" value="NZ_JACHJF010000002.1"/>
</dbReference>
<dbReference type="PANTHER" id="PTHR12428">
    <property type="entry name" value="OXA1"/>
    <property type="match status" value="1"/>
</dbReference>
<feature type="domain" description="Membrane insertase YidC/Oxa/ALB C-terminal" evidence="14">
    <location>
        <begin position="43"/>
        <end position="251"/>
    </location>
</feature>
<name>A0A2N8P3C5_STREU</name>
<comment type="function">
    <text evidence="7">Required for the insertion and/or proper folding and/or complex formation of integral membrane proteins into the membrane. Involved in integration of membrane proteins that insert both dependently and independently of the Sec translocase complex, as well as at least some lipoproteins. Aids folding of multispanning membrane proteins.</text>
</comment>
<gene>
    <name evidence="16" type="ORF">AF335_04205</name>
    <name evidence="15" type="ORF">FHS36_001134</name>
</gene>
<evidence type="ECO:0000256" key="2">
    <source>
        <dbReference type="ARBA" id="ARBA00010527"/>
    </source>
</evidence>
<keyword evidence="17" id="KW-1185">Reference proteome</keyword>
<dbReference type="Pfam" id="PF02096">
    <property type="entry name" value="60KD_IMP"/>
    <property type="match status" value="1"/>
</dbReference>
<reference evidence="15 18" key="3">
    <citation type="submission" date="2020-08" db="EMBL/GenBank/DDBJ databases">
        <title>Genomic Encyclopedia of Type Strains, Phase III (KMG-III): the genomes of soil and plant-associated and newly described type strains.</title>
        <authorList>
            <person name="Whitman W."/>
        </authorList>
    </citation>
    <scope>NUCLEOTIDE SEQUENCE [LARGE SCALE GENOMIC DNA]</scope>
    <source>
        <strain evidence="15 18">CECT 3259</strain>
    </source>
</reference>
<keyword evidence="4 12" id="KW-0812">Transmembrane</keyword>
<feature type="transmembrane region" description="Helical" evidence="13">
    <location>
        <begin position="165"/>
        <end position="183"/>
    </location>
</feature>
<keyword evidence="6 13" id="KW-0472">Membrane</keyword>
<dbReference type="Proteomes" id="UP000235945">
    <property type="component" value="Unassembled WGS sequence"/>
</dbReference>
<evidence type="ECO:0000313" key="18">
    <source>
        <dbReference type="Proteomes" id="UP000528608"/>
    </source>
</evidence>
<evidence type="ECO:0000259" key="14">
    <source>
        <dbReference type="Pfam" id="PF02096"/>
    </source>
</evidence>
<evidence type="ECO:0000313" key="15">
    <source>
        <dbReference type="EMBL" id="MBB5117728.1"/>
    </source>
</evidence>
<proteinExistence type="inferred from homology"/>
<evidence type="ECO:0000256" key="10">
    <source>
        <dbReference type="ARBA" id="ARBA00033245"/>
    </source>
</evidence>
<evidence type="ECO:0000256" key="8">
    <source>
        <dbReference type="ARBA" id="ARBA00026028"/>
    </source>
</evidence>
<evidence type="ECO:0000256" key="9">
    <source>
        <dbReference type="ARBA" id="ARBA00031538"/>
    </source>
</evidence>
<dbReference type="PANTHER" id="PTHR12428:SF65">
    <property type="entry name" value="CYTOCHROME C OXIDASE ASSEMBLY PROTEIN COX18, MITOCHONDRIAL"/>
    <property type="match status" value="1"/>
</dbReference>
<reference evidence="17" key="2">
    <citation type="submission" date="2015-07" db="EMBL/GenBank/DDBJ databases">
        <authorList>
            <person name="Graham D.E."/>
            <person name="Giannone R.J."/>
            <person name="Gulvik C.A."/>
            <person name="Hettich R.L."/>
            <person name="Klingeman D.M."/>
            <person name="Mahan K.M."/>
            <person name="Parry R.J."/>
            <person name="Spain J.C."/>
        </authorList>
    </citation>
    <scope>NUCLEOTIDE SEQUENCE [LARGE SCALE GENOMIC DNA]</scope>
    <source>
        <strain evidence="17">ATCC 27428</strain>
    </source>
</reference>
<dbReference type="EMBL" id="JACHJF010000002">
    <property type="protein sequence ID" value="MBB5117728.1"/>
    <property type="molecule type" value="Genomic_DNA"/>
</dbReference>
<evidence type="ECO:0000313" key="17">
    <source>
        <dbReference type="Proteomes" id="UP000235945"/>
    </source>
</evidence>
<dbReference type="NCBIfam" id="TIGR03592">
    <property type="entry name" value="yidC_oxa1_cterm"/>
    <property type="match status" value="1"/>
</dbReference>
<evidence type="ECO:0000256" key="13">
    <source>
        <dbReference type="SAM" id="Phobius"/>
    </source>
</evidence>
<dbReference type="GO" id="GO:0032977">
    <property type="term" value="F:membrane insertase activity"/>
    <property type="evidence" value="ECO:0007669"/>
    <property type="project" value="InterPro"/>
</dbReference>